<gene>
    <name evidence="1" type="ORF">Patl1_09191</name>
</gene>
<accession>A0ACC1AH54</accession>
<evidence type="ECO:0000313" key="1">
    <source>
        <dbReference type="EMBL" id="KAJ0085710.1"/>
    </source>
</evidence>
<dbReference type="Proteomes" id="UP001164250">
    <property type="component" value="Chromosome 10"/>
</dbReference>
<protein>
    <submittedName>
        <fullName evidence="1">Uncharacterized protein</fullName>
    </submittedName>
</protein>
<organism evidence="1 2">
    <name type="scientific">Pistacia atlantica</name>
    <dbReference type="NCBI Taxonomy" id="434234"/>
    <lineage>
        <taxon>Eukaryota</taxon>
        <taxon>Viridiplantae</taxon>
        <taxon>Streptophyta</taxon>
        <taxon>Embryophyta</taxon>
        <taxon>Tracheophyta</taxon>
        <taxon>Spermatophyta</taxon>
        <taxon>Magnoliopsida</taxon>
        <taxon>eudicotyledons</taxon>
        <taxon>Gunneridae</taxon>
        <taxon>Pentapetalae</taxon>
        <taxon>rosids</taxon>
        <taxon>malvids</taxon>
        <taxon>Sapindales</taxon>
        <taxon>Anacardiaceae</taxon>
        <taxon>Pistacia</taxon>
    </lineage>
</organism>
<reference evidence="2" key="1">
    <citation type="journal article" date="2023" name="G3 (Bethesda)">
        <title>Genome assembly and association tests identify interacting loci associated with vigor, precocity, and sex in interspecific pistachio rootstocks.</title>
        <authorList>
            <person name="Palmer W."/>
            <person name="Jacygrad E."/>
            <person name="Sagayaradj S."/>
            <person name="Cavanaugh K."/>
            <person name="Han R."/>
            <person name="Bertier L."/>
            <person name="Beede B."/>
            <person name="Kafkas S."/>
            <person name="Golino D."/>
            <person name="Preece J."/>
            <person name="Michelmore R."/>
        </authorList>
    </citation>
    <scope>NUCLEOTIDE SEQUENCE [LARGE SCALE GENOMIC DNA]</scope>
</reference>
<proteinExistence type="predicted"/>
<comment type="caution">
    <text evidence="1">The sequence shown here is derived from an EMBL/GenBank/DDBJ whole genome shotgun (WGS) entry which is preliminary data.</text>
</comment>
<keyword evidence="2" id="KW-1185">Reference proteome</keyword>
<evidence type="ECO:0000313" key="2">
    <source>
        <dbReference type="Proteomes" id="UP001164250"/>
    </source>
</evidence>
<name>A0ACC1AH54_9ROSI</name>
<sequence>MSGSLDRLARPCFEGVSSNDERRERKSDFENSEDDRKSRMGNLKKKALKASSKFKPNFKKKNRRKSDDRIFVSIEDVRNVEELQAVDALRQVLLSDELLPPRHDDYHMLLRFLKARKFDIDKAKSMWANMIQWRKEFGTDTILEDFDFSELDEVLQHYPQGYHGVDKEGRPVYIERLGKVDPYKLTQVTTLDRYVRYHVLEFEKCFGIKFPACSVAAKRHIDSSTTIIDVQGVGLKNLTKPARELIQRLQKIDSDNYPEVLGNKYQNKLLEIIDASELPEFLGGDCNCADQGGCMRSNKGPWKDPNILKMVLSGETLCSRQIVTVLNGEGRVIARDKPRFSMIKGSDTSAAESGSEVEEITSPKPTSSYLVPRLTPVSEEPRVVGKASSTSGFPEYDEYVPVIDKTVDVGWKKQVFPSKSILFFPRVERGPQGTCARIWAMVLAFFTSLITLVCSRALRVNEKDSVSDSVQSITKLPVDPLPEEEFHTPSPMLRFTEDTLTPVFRRLGELEEKVDVLQERPYQMPCEKEELLNVAVYRVHALEAELIATKKVPERGCCVIKGVSEYTLKSKALYEALMRQDELFAYMDSQKTKMRVLLSSFNCSIYNLATVSPLPSLKFYSKADNNLTRPSNDNTTMHPPLSRTYQVVVAATRDMGIGKDGELPWRLPSDLKFFKELTGDYIRSWEEKCYSYGFDTASAEDVVICKSIPSALELLAEVPYYLSIEKVFVIGGGQILREGLNAPGCYAIHITEIENSIECDTFISAIDLSLFQPWYSSQPFVENSIRFSFVTYVRVRNLANGDLIARNKMEWSSSDFNKFWVKKFTFLPKLIFKRHEEYIYLRLVQEIISSGNQKRDSTGTDTLSIFGCQMKFNLRRTFPLLTTKNVLWEGVIEKLLCLSLSEREDGDLGPIDGLQERHFGARDTNTHADYAGQGYDQLLDVIDKIKNRPDDKRIILAAWNPSDLKLMNRLPCHIFAQFSITNGELSCQMYQCSGDMAIGVPFNIASYALLTSMIAHVCDLVPGDFIHVIGDAYAYKTHIRVLQEQLQQRPKPFPILRINPEKKDIVSFVASDFELIGYNPHKMEMKMAV</sequence>
<dbReference type="EMBL" id="CM047906">
    <property type="protein sequence ID" value="KAJ0085710.1"/>
    <property type="molecule type" value="Genomic_DNA"/>
</dbReference>